<dbReference type="KEGG" id="phu:Phum_PHUM233540"/>
<proteinExistence type="inferred from homology"/>
<keyword evidence="5" id="KW-0493">Microtubule</keyword>
<dbReference type="GO" id="GO:0036157">
    <property type="term" value="C:outer dynein arm"/>
    <property type="evidence" value="ECO:0007669"/>
    <property type="project" value="TreeGrafter"/>
</dbReference>
<dbReference type="HOGENOM" id="CLU_022406_1_0_1"/>
<dbReference type="VEuPathDB" id="VectorBase:PHUM233540"/>
<reference evidence="13" key="2">
    <citation type="submission" date="2007-04" db="EMBL/GenBank/DDBJ databases">
        <title>The genome of the human body louse.</title>
        <authorList>
            <consortium name="The Human Body Louse Genome Consortium"/>
            <person name="Kirkness E."/>
            <person name="Walenz B."/>
            <person name="Hass B."/>
            <person name="Bruggner R."/>
            <person name="Strausberg R."/>
        </authorList>
    </citation>
    <scope>NUCLEOTIDE SEQUENCE</scope>
    <source>
        <strain evidence="13">USDA</strain>
    </source>
</reference>
<dbReference type="FunCoup" id="E0VIU6">
    <property type="interactions" value="8"/>
</dbReference>
<sequence>MEPTYTYLKKRYEFGKQCFFTDEGPVLLEDFKPNKKDFEDYIFQNPVSKETQYSSIQAEHSVNTTRAEFEDRGMNHVEGGWGKDINVQDAEQTLRYKKKIEKDEEYIRTILQLSHAMEHCILQNNAVNIYESYFQDAELSNLVEQTTSRTTNVYKDPCNIKRPITHLSWSADGGVRLAATHCNLEFQRASPELSTHSYIWEIENPNKPQMILTPAVPIVCLEYNPKDPHILSSGMFSGQVCFWDTRKGSDPIETSPMEVSHRDPVHNVLWINSKSGTEFFSASSDGQVKWWDNRKMNEPLETLILDVQKDETILLSRAYGASSLEYETTIPTRFMVGTENGFVIQGNRKGKTPQEKLAGVFKAHLGPVCSLQRNTAFVKNFLTVGDWTARIWSEDCKESSIMWTNFHRAMLTDGSWSPARYSVFYTTQTDGTLNVWDILQQQRKPTLSMKVCDDALRSLRVHENGQLVAVGNDKGNVYLVEFSGNLAVNNKNDKALLTAMFERESRREKILEAKMREFRLKCKVKPQDFTTFPGQQNEMGEKLDECQIAEREFFAAIEKKK</sequence>
<dbReference type="CTD" id="8230092"/>
<gene>
    <name evidence="14" type="primary">8230092</name>
    <name evidence="13" type="ORF">Phum_PHUM233540</name>
</gene>
<reference evidence="13" key="1">
    <citation type="submission" date="2007-04" db="EMBL/GenBank/DDBJ databases">
        <title>Annotation of Pediculus humanus corporis strain USDA.</title>
        <authorList>
            <person name="Kirkness E."/>
            <person name="Hannick L."/>
            <person name="Hass B."/>
            <person name="Bruggner R."/>
            <person name="Lawson D."/>
            <person name="Bidwell S."/>
            <person name="Joardar V."/>
            <person name="Caler E."/>
            <person name="Walenz B."/>
            <person name="Inman J."/>
            <person name="Schobel S."/>
            <person name="Galinsky K."/>
            <person name="Amedeo P."/>
            <person name="Strausberg R."/>
        </authorList>
    </citation>
    <scope>NUCLEOTIDE SEQUENCE</scope>
    <source>
        <strain evidence="13">USDA</strain>
    </source>
</reference>
<dbReference type="InterPro" id="IPR050687">
    <property type="entry name" value="Dynein_IC"/>
</dbReference>
<dbReference type="Pfam" id="PF00400">
    <property type="entry name" value="WD40"/>
    <property type="match status" value="1"/>
</dbReference>
<dbReference type="Gene3D" id="2.130.10.10">
    <property type="entry name" value="YVTN repeat-like/Quinoprotein amine dehydrogenase"/>
    <property type="match status" value="2"/>
</dbReference>
<evidence type="ECO:0000256" key="8">
    <source>
        <dbReference type="ARBA" id="ARBA00023069"/>
    </source>
</evidence>
<feature type="repeat" description="WD" evidence="12">
    <location>
        <begin position="258"/>
        <end position="292"/>
    </location>
</feature>
<keyword evidence="11" id="KW-0966">Cell projection</keyword>
<dbReference type="AlphaFoldDB" id="E0VIU6"/>
<keyword evidence="7" id="KW-0243">Dynein</keyword>
<dbReference type="GO" id="GO:0045504">
    <property type="term" value="F:dynein heavy chain binding"/>
    <property type="evidence" value="ECO:0007669"/>
    <property type="project" value="TreeGrafter"/>
</dbReference>
<evidence type="ECO:0000256" key="12">
    <source>
        <dbReference type="PROSITE-ProRule" id="PRU00221"/>
    </source>
</evidence>
<dbReference type="EMBL" id="DS235206">
    <property type="protein sequence ID" value="EEB13302.1"/>
    <property type="molecule type" value="Genomic_DNA"/>
</dbReference>
<evidence type="ECO:0000256" key="6">
    <source>
        <dbReference type="ARBA" id="ARBA00022737"/>
    </source>
</evidence>
<keyword evidence="15" id="KW-1185">Reference proteome</keyword>
<dbReference type="OMA" id="WDFFYRQ"/>
<dbReference type="STRING" id="121224.E0VIU6"/>
<evidence type="ECO:0000256" key="5">
    <source>
        <dbReference type="ARBA" id="ARBA00022701"/>
    </source>
</evidence>
<keyword evidence="6" id="KW-0677">Repeat</keyword>
<accession>E0VIU6</accession>
<dbReference type="GO" id="GO:0003341">
    <property type="term" value="P:cilium movement"/>
    <property type="evidence" value="ECO:0007669"/>
    <property type="project" value="TreeGrafter"/>
</dbReference>
<keyword evidence="10" id="KW-0206">Cytoskeleton</keyword>
<evidence type="ECO:0000313" key="14">
    <source>
        <dbReference type="EnsemblMetazoa" id="PHUM233540-PA"/>
    </source>
</evidence>
<reference evidence="14" key="3">
    <citation type="submission" date="2021-02" db="UniProtKB">
        <authorList>
            <consortium name="EnsemblMetazoa"/>
        </authorList>
    </citation>
    <scope>IDENTIFICATION</scope>
    <source>
        <strain evidence="14">USDA</strain>
    </source>
</reference>
<dbReference type="InterPro" id="IPR015943">
    <property type="entry name" value="WD40/YVTN_repeat-like_dom_sf"/>
</dbReference>
<evidence type="ECO:0000313" key="13">
    <source>
        <dbReference type="EMBL" id="EEB13302.1"/>
    </source>
</evidence>
<organism>
    <name type="scientific">Pediculus humanus subsp. corporis</name>
    <name type="common">Body louse</name>
    <dbReference type="NCBI Taxonomy" id="121224"/>
    <lineage>
        <taxon>Eukaryota</taxon>
        <taxon>Metazoa</taxon>
        <taxon>Ecdysozoa</taxon>
        <taxon>Arthropoda</taxon>
        <taxon>Hexapoda</taxon>
        <taxon>Insecta</taxon>
        <taxon>Pterygota</taxon>
        <taxon>Neoptera</taxon>
        <taxon>Paraneoptera</taxon>
        <taxon>Psocodea</taxon>
        <taxon>Troctomorpha</taxon>
        <taxon>Phthiraptera</taxon>
        <taxon>Anoplura</taxon>
        <taxon>Pediculidae</taxon>
        <taxon>Pediculus</taxon>
    </lineage>
</organism>
<dbReference type="InterPro" id="IPR001680">
    <property type="entry name" value="WD40_rpt"/>
</dbReference>
<evidence type="ECO:0000313" key="15">
    <source>
        <dbReference type="Proteomes" id="UP000009046"/>
    </source>
</evidence>
<evidence type="ECO:0000256" key="9">
    <source>
        <dbReference type="ARBA" id="ARBA00023175"/>
    </source>
</evidence>
<dbReference type="OrthoDB" id="366230at2759"/>
<dbReference type="GO" id="GO:0045503">
    <property type="term" value="F:dynein light chain binding"/>
    <property type="evidence" value="ECO:0007669"/>
    <property type="project" value="TreeGrafter"/>
</dbReference>
<dbReference type="EMBL" id="AAZO01002709">
    <property type="status" value="NOT_ANNOTATED_CDS"/>
    <property type="molecule type" value="Genomic_DNA"/>
</dbReference>
<dbReference type="GO" id="GO:0005874">
    <property type="term" value="C:microtubule"/>
    <property type="evidence" value="ECO:0007669"/>
    <property type="project" value="UniProtKB-KW"/>
</dbReference>
<protein>
    <submittedName>
        <fullName evidence="13 14">Dynein intermediate chain 3, ciliary, putative</fullName>
    </submittedName>
</protein>
<evidence type="ECO:0000256" key="4">
    <source>
        <dbReference type="ARBA" id="ARBA00022574"/>
    </source>
</evidence>
<evidence type="ECO:0000256" key="3">
    <source>
        <dbReference type="ARBA" id="ARBA00022490"/>
    </source>
</evidence>
<comment type="subcellular location">
    <subcellularLocation>
        <location evidence="1">Cytoplasm</location>
        <location evidence="1">Cytoskeleton</location>
        <location evidence="1">Cilium axoneme</location>
    </subcellularLocation>
</comment>
<keyword evidence="4 12" id="KW-0853">WD repeat</keyword>
<dbReference type="eggNOG" id="KOG1587">
    <property type="taxonomic scope" value="Eukaryota"/>
</dbReference>
<evidence type="ECO:0000256" key="10">
    <source>
        <dbReference type="ARBA" id="ARBA00023212"/>
    </source>
</evidence>
<evidence type="ECO:0000256" key="1">
    <source>
        <dbReference type="ARBA" id="ARBA00004430"/>
    </source>
</evidence>
<dbReference type="SUPFAM" id="SSF50978">
    <property type="entry name" value="WD40 repeat-like"/>
    <property type="match status" value="1"/>
</dbReference>
<dbReference type="EnsemblMetazoa" id="PHUM233540-RA">
    <property type="protein sequence ID" value="PHUM233540-PA"/>
    <property type="gene ID" value="PHUM233540"/>
</dbReference>
<dbReference type="FunFam" id="2.130.10.10:FF:000584">
    <property type="entry name" value="Dynein intermediate chain 2"/>
    <property type="match status" value="1"/>
</dbReference>
<dbReference type="InterPro" id="IPR036322">
    <property type="entry name" value="WD40_repeat_dom_sf"/>
</dbReference>
<keyword evidence="3" id="KW-0963">Cytoplasm</keyword>
<dbReference type="Proteomes" id="UP000009046">
    <property type="component" value="Unassembled WGS sequence"/>
</dbReference>
<dbReference type="PROSITE" id="PS50082">
    <property type="entry name" value="WD_REPEATS_2"/>
    <property type="match status" value="1"/>
</dbReference>
<comment type="similarity">
    <text evidence="2">Belongs to the dynein intermediate chain family.</text>
</comment>
<evidence type="ECO:0000256" key="7">
    <source>
        <dbReference type="ARBA" id="ARBA00023017"/>
    </source>
</evidence>
<evidence type="ECO:0000256" key="11">
    <source>
        <dbReference type="ARBA" id="ARBA00023273"/>
    </source>
</evidence>
<dbReference type="GeneID" id="8230092"/>
<dbReference type="SMART" id="SM00320">
    <property type="entry name" value="WD40"/>
    <property type="match status" value="5"/>
</dbReference>
<dbReference type="InParanoid" id="E0VIU6"/>
<dbReference type="PANTHER" id="PTHR12442">
    <property type="entry name" value="DYNEIN INTERMEDIATE CHAIN"/>
    <property type="match status" value="1"/>
</dbReference>
<name>E0VIU6_PEDHC</name>
<dbReference type="RefSeq" id="XP_002426040.1">
    <property type="nucleotide sequence ID" value="XM_002425995.1"/>
</dbReference>
<dbReference type="GO" id="GO:0036158">
    <property type="term" value="P:outer dynein arm assembly"/>
    <property type="evidence" value="ECO:0007669"/>
    <property type="project" value="TreeGrafter"/>
</dbReference>
<evidence type="ECO:0000256" key="2">
    <source>
        <dbReference type="ARBA" id="ARBA00011059"/>
    </source>
</evidence>
<keyword evidence="8" id="KW-0969">Cilium</keyword>
<keyword evidence="9" id="KW-0505">Motor protein</keyword>
<dbReference type="PANTHER" id="PTHR12442:SF7">
    <property type="entry name" value="DYNEIN AXONEMAL INTERMEDIATE CHAIN 2"/>
    <property type="match status" value="1"/>
</dbReference>